<accession>G0V6Z8</accession>
<comment type="similarity">
    <text evidence="2 13">Belongs to the small Tim family.</text>
</comment>
<dbReference type="Pfam" id="PF02953">
    <property type="entry name" value="zf-Tim10_DDP"/>
    <property type="match status" value="1"/>
</dbReference>
<evidence type="ECO:0000313" key="17">
    <source>
        <dbReference type="Proteomes" id="UP000001640"/>
    </source>
</evidence>
<dbReference type="InterPro" id="IPR035427">
    <property type="entry name" value="Tim10-like_dom_sf"/>
</dbReference>
<dbReference type="Gene3D" id="1.10.287.810">
    <property type="entry name" value="Mitochondrial import inner membrane translocase subunit tim13 like domains"/>
    <property type="match status" value="1"/>
</dbReference>
<reference evidence="16 17" key="1">
    <citation type="journal article" date="2011" name="Proc. Natl. Acad. Sci. U.S.A.">
        <title>Evolutionary erosion of yeast sex chromosomes by mating-type switching accidents.</title>
        <authorList>
            <person name="Gordon J.L."/>
            <person name="Armisen D."/>
            <person name="Proux-Wera E."/>
            <person name="Oheigeartaigh S.S."/>
            <person name="Byrne K.P."/>
            <person name="Wolfe K.H."/>
        </authorList>
    </citation>
    <scope>NUCLEOTIDE SEQUENCE [LARGE SCALE GENOMIC DNA]</scope>
    <source>
        <strain evidence="17">ATCC 76901 / BCRC 22586 / CBS 4309 / NBRC 1992 / NRRL Y-12630</strain>
    </source>
</reference>
<dbReference type="FunFam" id="1.10.287.810:FF:000001">
    <property type="entry name" value="mitochondrial import inner membrane translocase subunit TIM13"/>
    <property type="match status" value="1"/>
</dbReference>
<keyword evidence="17" id="KW-1185">Reference proteome</keyword>
<dbReference type="HOGENOM" id="CLU_141397_0_1_1"/>
<evidence type="ECO:0000313" key="16">
    <source>
        <dbReference type="EMBL" id="CCC67246.1"/>
    </source>
</evidence>
<keyword evidence="9 13" id="KW-0496">Mitochondrion</keyword>
<keyword evidence="5 13" id="KW-0999">Mitochondrion inner membrane</keyword>
<dbReference type="GO" id="GO:0005743">
    <property type="term" value="C:mitochondrial inner membrane"/>
    <property type="evidence" value="ECO:0007669"/>
    <property type="project" value="UniProtKB-SubCell"/>
</dbReference>
<keyword evidence="12 13" id="KW-0143">Chaperone</keyword>
<feature type="region of interest" description="Disordered" evidence="14">
    <location>
        <begin position="1"/>
        <end position="28"/>
    </location>
</feature>
<dbReference type="OMA" id="RCISQCM"/>
<dbReference type="AlphaFoldDB" id="G0V6Z8"/>
<dbReference type="FunCoup" id="G0V6Z8">
    <property type="interactions" value="501"/>
</dbReference>
<dbReference type="KEGG" id="ncs:NCAS_0A06880"/>
<evidence type="ECO:0000256" key="11">
    <source>
        <dbReference type="ARBA" id="ARBA00023157"/>
    </source>
</evidence>
<keyword evidence="10" id="KW-0472">Membrane</keyword>
<comment type="domain">
    <text evidence="13">The twin CX3C motif contains 4 conserved Cys residues that form 2 disulfide bonds in the mitochondrial intermembrane space.</text>
</comment>
<dbReference type="GO" id="GO:0042719">
    <property type="term" value="C:mitochondrial intermembrane space chaperone complex"/>
    <property type="evidence" value="ECO:0007669"/>
    <property type="project" value="EnsemblFungi"/>
</dbReference>
<dbReference type="STRING" id="1064592.G0V6Z8"/>
<evidence type="ECO:0000256" key="1">
    <source>
        <dbReference type="ARBA" id="ARBA00004137"/>
    </source>
</evidence>
<dbReference type="GO" id="GO:0015031">
    <property type="term" value="P:protein transport"/>
    <property type="evidence" value="ECO:0007669"/>
    <property type="project" value="UniProtKB-KW"/>
</dbReference>
<keyword evidence="11 13" id="KW-1015">Disulfide bond</keyword>
<name>G0V6Z8_NAUCA</name>
<reference key="2">
    <citation type="submission" date="2011-08" db="EMBL/GenBank/DDBJ databases">
        <title>Genome sequence of Naumovozyma castellii.</title>
        <authorList>
            <person name="Gordon J.L."/>
            <person name="Armisen D."/>
            <person name="Proux-Wera E."/>
            <person name="OhEigeartaigh S.S."/>
            <person name="Byrne K.P."/>
            <person name="Wolfe K.H."/>
        </authorList>
    </citation>
    <scope>NUCLEOTIDE SEQUENCE</scope>
    <source>
        <strain>Type strain:CBS 4309</strain>
    </source>
</reference>
<evidence type="ECO:0000259" key="15">
    <source>
        <dbReference type="Pfam" id="PF02953"/>
    </source>
</evidence>
<keyword evidence="8 13" id="KW-0811">Translocation</keyword>
<evidence type="ECO:0000256" key="10">
    <source>
        <dbReference type="ARBA" id="ARBA00023136"/>
    </source>
</evidence>
<evidence type="ECO:0000256" key="6">
    <source>
        <dbReference type="ARBA" id="ARBA00022833"/>
    </source>
</evidence>
<dbReference type="GO" id="GO:0140318">
    <property type="term" value="F:protein transporter activity"/>
    <property type="evidence" value="ECO:0007669"/>
    <property type="project" value="EnsemblFungi"/>
</dbReference>
<evidence type="ECO:0000256" key="13">
    <source>
        <dbReference type="RuleBase" id="RU367043"/>
    </source>
</evidence>
<comment type="function">
    <text evidence="13">Mitochondrial intermembrane chaperone that participates in the import and insertion of some multi-pass transmembrane proteins into the mitochondrial inner membrane. Also required for the transfer of beta-barrel precursors from the TOM complex to the sorting and assembly machinery (SAM complex) of the outer membrane. Acts as a chaperone-like protein that protects the hydrophobic precursors from aggregation and guide them through the mitochondrial intermembrane space.</text>
</comment>
<dbReference type="SUPFAM" id="SSF144122">
    <property type="entry name" value="Tim10-like"/>
    <property type="match status" value="1"/>
</dbReference>
<evidence type="ECO:0000256" key="3">
    <source>
        <dbReference type="ARBA" id="ARBA00022448"/>
    </source>
</evidence>
<dbReference type="GO" id="GO:0045039">
    <property type="term" value="P:protein insertion into mitochondrial inner membrane"/>
    <property type="evidence" value="ECO:0007669"/>
    <property type="project" value="EnsemblFungi"/>
</dbReference>
<evidence type="ECO:0000256" key="7">
    <source>
        <dbReference type="ARBA" id="ARBA00022927"/>
    </source>
</evidence>
<evidence type="ECO:0000256" key="9">
    <source>
        <dbReference type="ARBA" id="ARBA00023128"/>
    </source>
</evidence>
<dbReference type="InterPro" id="IPR004217">
    <property type="entry name" value="Tim10-like"/>
</dbReference>
<proteinExistence type="inferred from homology"/>
<evidence type="ECO:0000256" key="12">
    <source>
        <dbReference type="ARBA" id="ARBA00023186"/>
    </source>
</evidence>
<keyword evidence="6" id="KW-0862">Zinc</keyword>
<keyword evidence="3 13" id="KW-0813">Transport</keyword>
<feature type="domain" description="Tim10-like" evidence="15">
    <location>
        <begin position="35"/>
        <end position="92"/>
    </location>
</feature>
<gene>
    <name evidence="16" type="primary">NCAS0A06880</name>
    <name evidence="16" type="ordered locus">NCAS_0A06880</name>
</gene>
<dbReference type="GO" id="GO:0046872">
    <property type="term" value="F:metal ion binding"/>
    <property type="evidence" value="ECO:0007669"/>
    <property type="project" value="UniProtKB-KW"/>
</dbReference>
<protein>
    <recommendedName>
        <fullName evidence="13">Mitochondrial import inner membrane translocase subunit</fullName>
    </recommendedName>
</protein>
<dbReference type="EMBL" id="HE576752">
    <property type="protein sequence ID" value="CCC67246.1"/>
    <property type="molecule type" value="Genomic_DNA"/>
</dbReference>
<sequence length="104" mass="11189">MGLFSRSSSQDQNTTAPSTRSGLSNASPAETLKTQIAQELAVANATELVSKLTENCFEKCLTAPYSTNNEACVDQCLTKYMKSWNAVSKAYVARIQEASTSGEI</sequence>
<evidence type="ECO:0000256" key="5">
    <source>
        <dbReference type="ARBA" id="ARBA00022792"/>
    </source>
</evidence>
<evidence type="ECO:0000256" key="8">
    <source>
        <dbReference type="ARBA" id="ARBA00023010"/>
    </source>
</evidence>
<evidence type="ECO:0000256" key="4">
    <source>
        <dbReference type="ARBA" id="ARBA00022723"/>
    </source>
</evidence>
<dbReference type="OrthoDB" id="7813104at2759"/>
<evidence type="ECO:0000256" key="2">
    <source>
        <dbReference type="ARBA" id="ARBA00006720"/>
    </source>
</evidence>
<evidence type="ECO:0000256" key="14">
    <source>
        <dbReference type="SAM" id="MobiDB-lite"/>
    </source>
</evidence>
<dbReference type="eggNOG" id="KOG1733">
    <property type="taxonomic scope" value="Eukaryota"/>
</dbReference>
<dbReference type="InParanoid" id="G0V6Z8"/>
<keyword evidence="4" id="KW-0479">Metal-binding</keyword>
<comment type="subunit">
    <text evidence="13">Heterohexamer.</text>
</comment>
<dbReference type="RefSeq" id="XP_003673627.1">
    <property type="nucleotide sequence ID" value="XM_003673579.1"/>
</dbReference>
<organism evidence="16 17">
    <name type="scientific">Naumovozyma castellii</name>
    <name type="common">Yeast</name>
    <name type="synonym">Saccharomyces castellii</name>
    <dbReference type="NCBI Taxonomy" id="27288"/>
    <lineage>
        <taxon>Eukaryota</taxon>
        <taxon>Fungi</taxon>
        <taxon>Dikarya</taxon>
        <taxon>Ascomycota</taxon>
        <taxon>Saccharomycotina</taxon>
        <taxon>Saccharomycetes</taxon>
        <taxon>Saccharomycetales</taxon>
        <taxon>Saccharomycetaceae</taxon>
        <taxon>Naumovozyma</taxon>
    </lineage>
</organism>
<comment type="subcellular location">
    <subcellularLocation>
        <location evidence="1 13">Mitochondrion inner membrane</location>
        <topology evidence="1 13">Peripheral membrane protein</topology>
        <orientation evidence="1 13">Intermembrane side</orientation>
    </subcellularLocation>
</comment>
<dbReference type="GeneID" id="96900725"/>
<dbReference type="Proteomes" id="UP000001640">
    <property type="component" value="Chromosome 1"/>
</dbReference>
<keyword evidence="7 13" id="KW-0653">Protein transport</keyword>